<dbReference type="PANTHER" id="PTHR48013:SF9">
    <property type="entry name" value="DUAL SPECIFICITY MITOGEN-ACTIVATED PROTEIN KINASE KINASE 5"/>
    <property type="match status" value="1"/>
</dbReference>
<dbReference type="InterPro" id="IPR000719">
    <property type="entry name" value="Prot_kinase_dom"/>
</dbReference>
<evidence type="ECO:0000256" key="11">
    <source>
        <dbReference type="RuleBase" id="RU000304"/>
    </source>
</evidence>
<dbReference type="PANTHER" id="PTHR48013">
    <property type="entry name" value="DUAL SPECIFICITY MITOGEN-ACTIVATED PROTEIN KINASE KINASE 5-RELATED"/>
    <property type="match status" value="1"/>
</dbReference>
<dbReference type="Proteomes" id="UP001630127">
    <property type="component" value="Unassembled WGS sequence"/>
</dbReference>
<comment type="catalytic activity">
    <reaction evidence="7">
        <text>L-seryl-[protein] + ATP = O-phospho-L-seryl-[protein] + ADP + H(+)</text>
        <dbReference type="Rhea" id="RHEA:17989"/>
        <dbReference type="Rhea" id="RHEA-COMP:9863"/>
        <dbReference type="Rhea" id="RHEA-COMP:11604"/>
        <dbReference type="ChEBI" id="CHEBI:15378"/>
        <dbReference type="ChEBI" id="CHEBI:29999"/>
        <dbReference type="ChEBI" id="CHEBI:30616"/>
        <dbReference type="ChEBI" id="CHEBI:83421"/>
        <dbReference type="ChEBI" id="CHEBI:456216"/>
        <dbReference type="EC" id="2.7.12.2"/>
    </reaction>
</comment>
<feature type="domain" description="Protein kinase" evidence="12">
    <location>
        <begin position="46"/>
        <end position="316"/>
    </location>
</feature>
<evidence type="ECO:0000256" key="10">
    <source>
        <dbReference type="PROSITE-ProRule" id="PRU10141"/>
    </source>
</evidence>
<dbReference type="CDD" id="cd06623">
    <property type="entry name" value="PKc_MAPKK_plant_like"/>
    <property type="match status" value="1"/>
</dbReference>
<dbReference type="EMBL" id="JBJUIK010000017">
    <property type="protein sequence ID" value="KAL3497880.1"/>
    <property type="molecule type" value="Genomic_DNA"/>
</dbReference>
<keyword evidence="14" id="KW-1185">Reference proteome</keyword>
<gene>
    <name evidence="13" type="ORF">ACH5RR_040612</name>
</gene>
<dbReference type="InterPro" id="IPR017441">
    <property type="entry name" value="Protein_kinase_ATP_BS"/>
</dbReference>
<keyword evidence="4 10" id="KW-0067">ATP-binding</keyword>
<evidence type="ECO:0000256" key="5">
    <source>
        <dbReference type="ARBA" id="ARBA00038035"/>
    </source>
</evidence>
<dbReference type="GO" id="GO:0004708">
    <property type="term" value="F:MAP kinase kinase activity"/>
    <property type="evidence" value="ECO:0007669"/>
    <property type="project" value="UniProtKB-EC"/>
</dbReference>
<evidence type="ECO:0000256" key="4">
    <source>
        <dbReference type="ARBA" id="ARBA00022840"/>
    </source>
</evidence>
<dbReference type="SMART" id="SM00220">
    <property type="entry name" value="S_TKc"/>
    <property type="match status" value="1"/>
</dbReference>
<dbReference type="PROSITE" id="PS50011">
    <property type="entry name" value="PROTEIN_KINASE_DOM"/>
    <property type="match status" value="1"/>
</dbReference>
<evidence type="ECO:0000256" key="6">
    <source>
        <dbReference type="ARBA" id="ARBA00038999"/>
    </source>
</evidence>
<evidence type="ECO:0000259" key="12">
    <source>
        <dbReference type="PROSITE" id="PS50011"/>
    </source>
</evidence>
<evidence type="ECO:0000313" key="14">
    <source>
        <dbReference type="Proteomes" id="UP001630127"/>
    </source>
</evidence>
<dbReference type="PROSITE" id="PS00108">
    <property type="entry name" value="PROTEIN_KINASE_ST"/>
    <property type="match status" value="1"/>
</dbReference>
<keyword evidence="2 10" id="KW-0547">Nucleotide-binding</keyword>
<comment type="caution">
    <text evidence="13">The sequence shown here is derived from an EMBL/GenBank/DDBJ whole genome shotgun (WGS) entry which is preliminary data.</text>
</comment>
<sequence>MLREKRQKQALRLTLPLVSSANSWHNRFLSPSPLSSSSSNSNLDDFEKLAVLGRGNGGTVYKVRHRPTRAIYALKVLKFGEDTERVQQQALREVEILKRVDSGFIVMCHGVFENGFADTDGGGEVCYFMEYMEGGSLHNLLQKHHRLSEDAISSIARSVLQGLNYLHTMQIVHRDIKPSNLLINSKGETKIADFGVSGVVAGTAKELYGSCMGTCAYMSPERIDPERWDGIYSDGCAGDVWSLGLVVMECCIGHFPLINPGEKRDWVTLMCAISFEETREMPETASAELRSFVRRCLHRNWRSRGTVKELLRHPFVTKFQNSAEKQLHYYVSCS</sequence>
<protein>
    <recommendedName>
        <fullName evidence="6">mitogen-activated protein kinase kinase</fullName>
        <ecNumber evidence="6">2.7.12.2</ecNumber>
    </recommendedName>
</protein>
<comment type="catalytic activity">
    <reaction evidence="8">
        <text>L-threonyl-[protein] + ATP = O-phospho-L-threonyl-[protein] + ADP + H(+)</text>
        <dbReference type="Rhea" id="RHEA:46608"/>
        <dbReference type="Rhea" id="RHEA-COMP:11060"/>
        <dbReference type="Rhea" id="RHEA-COMP:11605"/>
        <dbReference type="ChEBI" id="CHEBI:15378"/>
        <dbReference type="ChEBI" id="CHEBI:30013"/>
        <dbReference type="ChEBI" id="CHEBI:30616"/>
        <dbReference type="ChEBI" id="CHEBI:61977"/>
        <dbReference type="ChEBI" id="CHEBI:456216"/>
        <dbReference type="EC" id="2.7.12.2"/>
    </reaction>
</comment>
<dbReference type="Gene3D" id="3.30.200.20">
    <property type="entry name" value="Phosphorylase Kinase, domain 1"/>
    <property type="match status" value="1"/>
</dbReference>
<evidence type="ECO:0000313" key="13">
    <source>
        <dbReference type="EMBL" id="KAL3497880.1"/>
    </source>
</evidence>
<evidence type="ECO:0000256" key="3">
    <source>
        <dbReference type="ARBA" id="ARBA00022777"/>
    </source>
</evidence>
<comment type="similarity">
    <text evidence="5">Belongs to the protein kinase superfamily. STE Ser/Thr protein kinase family. MAP kinase kinase subfamily.</text>
</comment>
<dbReference type="InterPro" id="IPR008271">
    <property type="entry name" value="Ser/Thr_kinase_AS"/>
</dbReference>
<reference evidence="13 14" key="1">
    <citation type="submission" date="2024-11" db="EMBL/GenBank/DDBJ databases">
        <title>A near-complete genome assembly of Cinchona calisaya.</title>
        <authorList>
            <person name="Lian D.C."/>
            <person name="Zhao X.W."/>
            <person name="Wei L."/>
        </authorList>
    </citation>
    <scope>NUCLEOTIDE SEQUENCE [LARGE SCALE GENOMIC DNA]</scope>
    <source>
        <tissue evidence="13">Nenye</tissue>
    </source>
</reference>
<dbReference type="Pfam" id="PF00069">
    <property type="entry name" value="Pkinase"/>
    <property type="match status" value="1"/>
</dbReference>
<dbReference type="SUPFAM" id="SSF56112">
    <property type="entry name" value="Protein kinase-like (PK-like)"/>
    <property type="match status" value="1"/>
</dbReference>
<dbReference type="GO" id="GO:0051707">
    <property type="term" value="P:response to other organism"/>
    <property type="evidence" value="ECO:0007669"/>
    <property type="project" value="UniProtKB-ARBA"/>
</dbReference>
<dbReference type="PROSITE" id="PS00107">
    <property type="entry name" value="PROTEIN_KINASE_ATP"/>
    <property type="match status" value="1"/>
</dbReference>
<dbReference type="AlphaFoldDB" id="A0ABD2XVA2"/>
<dbReference type="EC" id="2.7.12.2" evidence="6"/>
<evidence type="ECO:0000256" key="1">
    <source>
        <dbReference type="ARBA" id="ARBA00022679"/>
    </source>
</evidence>
<keyword evidence="11" id="KW-0723">Serine/threonine-protein kinase</keyword>
<accession>A0ABD2XVA2</accession>
<proteinExistence type="inferred from homology"/>
<dbReference type="InterPro" id="IPR011009">
    <property type="entry name" value="Kinase-like_dom_sf"/>
</dbReference>
<comment type="catalytic activity">
    <reaction evidence="9">
        <text>L-tyrosyl-[protein] + ATP = O-phospho-L-tyrosyl-[protein] + ADP + H(+)</text>
        <dbReference type="Rhea" id="RHEA:10596"/>
        <dbReference type="Rhea" id="RHEA-COMP:10136"/>
        <dbReference type="Rhea" id="RHEA-COMP:20101"/>
        <dbReference type="ChEBI" id="CHEBI:15378"/>
        <dbReference type="ChEBI" id="CHEBI:30616"/>
        <dbReference type="ChEBI" id="CHEBI:46858"/>
        <dbReference type="ChEBI" id="CHEBI:61978"/>
        <dbReference type="ChEBI" id="CHEBI:456216"/>
        <dbReference type="EC" id="2.7.12.2"/>
    </reaction>
</comment>
<name>A0ABD2XVA2_9GENT</name>
<evidence type="ECO:0000256" key="7">
    <source>
        <dbReference type="ARBA" id="ARBA00049014"/>
    </source>
</evidence>
<dbReference type="GO" id="GO:0004674">
    <property type="term" value="F:protein serine/threonine kinase activity"/>
    <property type="evidence" value="ECO:0007669"/>
    <property type="project" value="UniProtKB-KW"/>
</dbReference>
<keyword evidence="1" id="KW-0808">Transferase</keyword>
<organism evidence="13 14">
    <name type="scientific">Cinchona calisaya</name>
    <dbReference type="NCBI Taxonomy" id="153742"/>
    <lineage>
        <taxon>Eukaryota</taxon>
        <taxon>Viridiplantae</taxon>
        <taxon>Streptophyta</taxon>
        <taxon>Embryophyta</taxon>
        <taxon>Tracheophyta</taxon>
        <taxon>Spermatophyta</taxon>
        <taxon>Magnoliopsida</taxon>
        <taxon>eudicotyledons</taxon>
        <taxon>Gunneridae</taxon>
        <taxon>Pentapetalae</taxon>
        <taxon>asterids</taxon>
        <taxon>lamiids</taxon>
        <taxon>Gentianales</taxon>
        <taxon>Rubiaceae</taxon>
        <taxon>Cinchonoideae</taxon>
        <taxon>Cinchoneae</taxon>
        <taxon>Cinchona</taxon>
    </lineage>
</organism>
<keyword evidence="3" id="KW-0418">Kinase</keyword>
<feature type="binding site" evidence="10">
    <location>
        <position position="75"/>
    </location>
    <ligand>
        <name>ATP</name>
        <dbReference type="ChEBI" id="CHEBI:30616"/>
    </ligand>
</feature>
<dbReference type="Gene3D" id="1.10.510.10">
    <property type="entry name" value="Transferase(Phosphotransferase) domain 1"/>
    <property type="match status" value="1"/>
</dbReference>
<evidence type="ECO:0000256" key="9">
    <source>
        <dbReference type="ARBA" id="ARBA00051693"/>
    </source>
</evidence>
<dbReference type="GO" id="GO:0005524">
    <property type="term" value="F:ATP binding"/>
    <property type="evidence" value="ECO:0007669"/>
    <property type="project" value="UniProtKB-UniRule"/>
</dbReference>
<evidence type="ECO:0000256" key="2">
    <source>
        <dbReference type="ARBA" id="ARBA00022741"/>
    </source>
</evidence>
<evidence type="ECO:0000256" key="8">
    <source>
        <dbReference type="ARBA" id="ARBA00049299"/>
    </source>
</evidence>